<comment type="caution">
    <text evidence="4">The sequence shown here is derived from an EMBL/GenBank/DDBJ whole genome shotgun (WGS) entry which is preliminary data.</text>
</comment>
<name>A0A150XAX1_9BACT</name>
<evidence type="ECO:0000256" key="1">
    <source>
        <dbReference type="ARBA" id="ARBA00022729"/>
    </source>
</evidence>
<evidence type="ECO:0000313" key="5">
    <source>
        <dbReference type="Proteomes" id="UP000075606"/>
    </source>
</evidence>
<dbReference type="STRING" id="333140.AWW68_08520"/>
<feature type="domain" description="Outer membrane protein beta-barrel" evidence="3">
    <location>
        <begin position="16"/>
        <end position="189"/>
    </location>
</feature>
<accession>A0A150XAX1</accession>
<dbReference type="SUPFAM" id="SSF56925">
    <property type="entry name" value="OMPA-like"/>
    <property type="match status" value="1"/>
</dbReference>
<keyword evidence="5" id="KW-1185">Reference proteome</keyword>
<proteinExistence type="predicted"/>
<dbReference type="InterPro" id="IPR027385">
    <property type="entry name" value="Beta-barrel_OMP"/>
</dbReference>
<dbReference type="Proteomes" id="UP000075606">
    <property type="component" value="Unassembled WGS sequence"/>
</dbReference>
<evidence type="ECO:0000256" key="2">
    <source>
        <dbReference type="SAM" id="SignalP"/>
    </source>
</evidence>
<gene>
    <name evidence="4" type="ORF">AWW68_08520</name>
</gene>
<organism evidence="4 5">
    <name type="scientific">Roseivirga spongicola</name>
    <dbReference type="NCBI Taxonomy" id="333140"/>
    <lineage>
        <taxon>Bacteria</taxon>
        <taxon>Pseudomonadati</taxon>
        <taxon>Bacteroidota</taxon>
        <taxon>Cytophagia</taxon>
        <taxon>Cytophagales</taxon>
        <taxon>Roseivirgaceae</taxon>
        <taxon>Roseivirga</taxon>
    </lineage>
</organism>
<dbReference type="Pfam" id="PF13505">
    <property type="entry name" value="OMP_b-brl"/>
    <property type="match status" value="1"/>
</dbReference>
<evidence type="ECO:0000313" key="4">
    <source>
        <dbReference type="EMBL" id="KYG75863.1"/>
    </source>
</evidence>
<dbReference type="Gene3D" id="2.40.160.20">
    <property type="match status" value="1"/>
</dbReference>
<reference evidence="4 5" key="1">
    <citation type="submission" date="2016-01" db="EMBL/GenBank/DDBJ databases">
        <title>Genome sequencing of Roseivirga spongicola UST030701-084.</title>
        <authorList>
            <person name="Selvaratnam C."/>
            <person name="Thevarajoo S."/>
            <person name="Goh K.M."/>
            <person name="Ee R."/>
            <person name="Chan K.-G."/>
            <person name="Chong C.S."/>
        </authorList>
    </citation>
    <scope>NUCLEOTIDE SEQUENCE [LARGE SCALE GENOMIC DNA]</scope>
    <source>
        <strain evidence="4 5">UST030701-084</strain>
    </source>
</reference>
<feature type="chain" id="PRO_5007574429" description="Outer membrane protein beta-barrel domain-containing protein" evidence="2">
    <location>
        <begin position="30"/>
        <end position="189"/>
    </location>
</feature>
<dbReference type="AlphaFoldDB" id="A0A150XAX1"/>
<keyword evidence="1 2" id="KW-0732">Signal</keyword>
<dbReference type="InterPro" id="IPR011250">
    <property type="entry name" value="OMP/PagP_B-barrel"/>
</dbReference>
<dbReference type="EMBL" id="LRPC01000012">
    <property type="protein sequence ID" value="KYG75863.1"/>
    <property type="molecule type" value="Genomic_DNA"/>
</dbReference>
<sequence>MLYIHIKLKIMKKLSAIILFSLFALTANAQIEKGKVQVSGSFNISSIEVNGIETNRFDLTPQAGYFLSDNISLGVVLGYQSAGNSNAKDKLFSFGVFSRFYKPIADRFYFFAQPQIAFGTGETAAEADISAFSIGIRPGFSYFLSDKISMDMSVQGFNYENREEGANERTFTGFSLNPNTVNVGVSFLF</sequence>
<feature type="signal peptide" evidence="2">
    <location>
        <begin position="1"/>
        <end position="29"/>
    </location>
</feature>
<protein>
    <recommendedName>
        <fullName evidence="3">Outer membrane protein beta-barrel domain-containing protein</fullName>
    </recommendedName>
</protein>
<evidence type="ECO:0000259" key="3">
    <source>
        <dbReference type="Pfam" id="PF13505"/>
    </source>
</evidence>